<evidence type="ECO:0000313" key="3">
    <source>
        <dbReference type="Proteomes" id="UP000250163"/>
    </source>
</evidence>
<gene>
    <name evidence="2" type="primary">aaaT</name>
    <name evidence="2" type="ORF">MORIYA_0371</name>
</gene>
<evidence type="ECO:0000313" key="2">
    <source>
        <dbReference type="EMBL" id="SQD76849.1"/>
    </source>
</evidence>
<dbReference type="RefSeq" id="WP_112712192.1">
    <property type="nucleotide sequence ID" value="NZ_LS483250.1"/>
</dbReference>
<dbReference type="Proteomes" id="UP000250163">
    <property type="component" value="Chromosome MORIYA"/>
</dbReference>
<dbReference type="PANTHER" id="PTHR43328:SF1">
    <property type="entry name" value="N-ACETYLTRANSFERASE DOMAIN-CONTAINING PROTEIN"/>
    <property type="match status" value="1"/>
</dbReference>
<reference evidence="3" key="1">
    <citation type="submission" date="2018-05" db="EMBL/GenBank/DDBJ databases">
        <authorList>
            <person name="Cea G.-C."/>
            <person name="William W."/>
        </authorList>
    </citation>
    <scope>NUCLEOTIDE SEQUENCE [LARGE SCALE GENOMIC DNA]</scope>
    <source>
        <strain evidence="3">DB21MT 5</strain>
    </source>
</reference>
<sequence length="166" mass="18518">MGDIKVRHSEPEDALAIRDIYACKNAYSGTLQLPSPSAHGWVERMANVPANVYSFVAEINGEIVGNLGFEVCSNMRRRHVGSFGMGVKDHYQGNGVGSALLTNIIELADNWLNIMRIELTVYIDNHSAIALYEKFGFVIEGESKAFAFRNGQYVNVYHMARFNIIT</sequence>
<dbReference type="EMBL" id="LS483250">
    <property type="protein sequence ID" value="SQD76849.1"/>
    <property type="molecule type" value="Genomic_DNA"/>
</dbReference>
<dbReference type="KEGG" id="mya:MORIYA_0371"/>
<dbReference type="OrthoDB" id="336415at2"/>
<dbReference type="PROSITE" id="PS51186">
    <property type="entry name" value="GNAT"/>
    <property type="match status" value="1"/>
</dbReference>
<organism evidence="2 3">
    <name type="scientific">Moritella yayanosii</name>
    <dbReference type="NCBI Taxonomy" id="69539"/>
    <lineage>
        <taxon>Bacteria</taxon>
        <taxon>Pseudomonadati</taxon>
        <taxon>Pseudomonadota</taxon>
        <taxon>Gammaproteobacteria</taxon>
        <taxon>Alteromonadales</taxon>
        <taxon>Moritellaceae</taxon>
        <taxon>Moritella</taxon>
    </lineage>
</organism>
<dbReference type="Pfam" id="PF00583">
    <property type="entry name" value="Acetyltransf_1"/>
    <property type="match status" value="1"/>
</dbReference>
<dbReference type="Gene3D" id="3.40.630.30">
    <property type="match status" value="1"/>
</dbReference>
<dbReference type="SUPFAM" id="SSF55729">
    <property type="entry name" value="Acyl-CoA N-acyltransferases (Nat)"/>
    <property type="match status" value="1"/>
</dbReference>
<dbReference type="PANTHER" id="PTHR43328">
    <property type="entry name" value="ACETYLTRANSFERASE-RELATED"/>
    <property type="match status" value="1"/>
</dbReference>
<keyword evidence="2" id="KW-0808">Transferase</keyword>
<name>A0A330LJQ4_9GAMM</name>
<dbReference type="AlphaFoldDB" id="A0A330LJQ4"/>
<accession>A0A330LJQ4</accession>
<dbReference type="InterPro" id="IPR016181">
    <property type="entry name" value="Acyl_CoA_acyltransferase"/>
</dbReference>
<feature type="domain" description="N-acetyltransferase" evidence="1">
    <location>
        <begin position="4"/>
        <end position="164"/>
    </location>
</feature>
<dbReference type="InterPro" id="IPR000182">
    <property type="entry name" value="GNAT_dom"/>
</dbReference>
<dbReference type="GO" id="GO:0016747">
    <property type="term" value="F:acyltransferase activity, transferring groups other than amino-acyl groups"/>
    <property type="evidence" value="ECO:0007669"/>
    <property type="project" value="InterPro"/>
</dbReference>
<evidence type="ECO:0000259" key="1">
    <source>
        <dbReference type="PROSITE" id="PS51186"/>
    </source>
</evidence>
<proteinExistence type="predicted"/>
<keyword evidence="3" id="KW-1185">Reference proteome</keyword>
<dbReference type="CDD" id="cd04301">
    <property type="entry name" value="NAT_SF"/>
    <property type="match status" value="1"/>
</dbReference>
<protein>
    <submittedName>
        <fullName evidence="2">L-amino acid N-acetyltransferase AaaT</fullName>
    </submittedName>
</protein>